<dbReference type="GO" id="GO:0003677">
    <property type="term" value="F:DNA binding"/>
    <property type="evidence" value="ECO:0007669"/>
    <property type="project" value="InterPro"/>
</dbReference>
<keyword evidence="3" id="KW-0067">ATP-binding</keyword>
<dbReference type="PANTHER" id="PTHR45674">
    <property type="entry name" value="DNA LIGASE 1/3 FAMILY MEMBER"/>
    <property type="match status" value="1"/>
</dbReference>
<dbReference type="SUPFAM" id="SSF117018">
    <property type="entry name" value="ATP-dependent DNA ligase DNA-binding domain"/>
    <property type="match status" value="1"/>
</dbReference>
<sequence length="425" mass="48167">MKLSSVVKASAKTIAKTNEKIDFLSNFLRTVPKSEGKLAVALLLGENPYGRIGIGFATLKESLPQIYSANPELEIKDLALTLNKLASIKGSESTKARREILSNFFHRTTKEEANFLFGFFIGEVRQGAGKGILTKALAKAFAIDQTELERTYLLYGDFLDLVDKLYQQGKEVIRSLGFRIFTPIQPMLAENVEQVSDVFELVPNRWAFEYKLDGARLQIHKQGDKIKIFSRHLKDITNRLPEVVTFAQNQLPESIVLEAEGVVLAKNGKTIPFQNFMSRFGKRKVAAQEQSVTPLFFDILYFDDKLLIDAPYEERYRILSEVVGRNRINQIITDNIKEAEEFLTRAINDGNEGLMAKRLDLPYLFGSRGKGWLKLKPYETLDLVIAAADWGYGRRTGWLSNYHLAAYDKKTGNFVPLGKTLAWTY</sequence>
<dbReference type="EC" id="6.5.1.1" evidence="7"/>
<dbReference type="GO" id="GO:0071897">
    <property type="term" value="P:DNA biosynthetic process"/>
    <property type="evidence" value="ECO:0007669"/>
    <property type="project" value="InterPro"/>
</dbReference>
<dbReference type="Pfam" id="PF01068">
    <property type="entry name" value="DNA_ligase_A_M"/>
    <property type="match status" value="1"/>
</dbReference>
<dbReference type="Gene3D" id="1.10.3260.10">
    <property type="entry name" value="DNA ligase, ATP-dependent, N-terminal domain"/>
    <property type="match status" value="1"/>
</dbReference>
<comment type="catalytic activity">
    <reaction evidence="4">
        <text>ATP + (deoxyribonucleotide)n-3'-hydroxyl + 5'-phospho-(deoxyribonucleotide)m = (deoxyribonucleotide)n+m + AMP + diphosphate.</text>
        <dbReference type="EC" id="6.5.1.1"/>
    </reaction>
</comment>
<feature type="domain" description="ATP-dependent DNA ligase family profile" evidence="6">
    <location>
        <begin position="285"/>
        <end position="408"/>
    </location>
</feature>
<evidence type="ECO:0000256" key="4">
    <source>
        <dbReference type="ARBA" id="ARBA00034003"/>
    </source>
</evidence>
<evidence type="ECO:0000256" key="2">
    <source>
        <dbReference type="ARBA" id="ARBA00022741"/>
    </source>
</evidence>
<dbReference type="InterPro" id="IPR012310">
    <property type="entry name" value="DNA_ligase_ATP-dep_cent"/>
</dbReference>
<dbReference type="Pfam" id="PF04675">
    <property type="entry name" value="DNA_ligase_A_N"/>
    <property type="match status" value="1"/>
</dbReference>
<organism evidence="7">
    <name type="scientific">candidate division WOR-3 bacterium</name>
    <dbReference type="NCBI Taxonomy" id="2052148"/>
    <lineage>
        <taxon>Bacteria</taxon>
        <taxon>Bacteria division WOR-3</taxon>
    </lineage>
</organism>
<keyword evidence="2" id="KW-0547">Nucleotide-binding</keyword>
<evidence type="ECO:0000259" key="6">
    <source>
        <dbReference type="PROSITE" id="PS50160"/>
    </source>
</evidence>
<gene>
    <name evidence="7" type="ORF">ENW73_07830</name>
</gene>
<comment type="similarity">
    <text evidence="5">Belongs to the ATP-dependent DNA ligase family.</text>
</comment>
<accession>A0A7C6A9Q8</accession>
<keyword evidence="1 7" id="KW-0436">Ligase</keyword>
<reference evidence="7" key="1">
    <citation type="journal article" date="2020" name="mSystems">
        <title>Genome- and Community-Level Interaction Insights into Carbon Utilization and Element Cycling Functions of Hydrothermarchaeota in Hydrothermal Sediment.</title>
        <authorList>
            <person name="Zhou Z."/>
            <person name="Liu Y."/>
            <person name="Xu W."/>
            <person name="Pan J."/>
            <person name="Luo Z.H."/>
            <person name="Li M."/>
        </authorList>
    </citation>
    <scope>NUCLEOTIDE SEQUENCE [LARGE SCALE GENOMIC DNA]</scope>
    <source>
        <strain evidence="7">SpSt-876</strain>
    </source>
</reference>
<dbReference type="GO" id="GO:0005524">
    <property type="term" value="F:ATP binding"/>
    <property type="evidence" value="ECO:0007669"/>
    <property type="project" value="UniProtKB-KW"/>
</dbReference>
<dbReference type="InterPro" id="IPR000977">
    <property type="entry name" value="DNA_ligase_ATP-dep"/>
</dbReference>
<dbReference type="NCBIfam" id="TIGR00574">
    <property type="entry name" value="dnl1"/>
    <property type="match status" value="1"/>
</dbReference>
<dbReference type="AlphaFoldDB" id="A0A7C6A9Q8"/>
<dbReference type="InterPro" id="IPR012340">
    <property type="entry name" value="NA-bd_OB-fold"/>
</dbReference>
<dbReference type="GO" id="GO:0006273">
    <property type="term" value="P:lagging strand elongation"/>
    <property type="evidence" value="ECO:0007669"/>
    <property type="project" value="TreeGrafter"/>
</dbReference>
<comment type="caution">
    <text evidence="7">The sequence shown here is derived from an EMBL/GenBank/DDBJ whole genome shotgun (WGS) entry which is preliminary data.</text>
</comment>
<dbReference type="EMBL" id="DTLI01000187">
    <property type="protein sequence ID" value="HHS52750.1"/>
    <property type="molecule type" value="Genomic_DNA"/>
</dbReference>
<dbReference type="CDD" id="cd07901">
    <property type="entry name" value="Adenylation_DNA_ligase_Arch_LigB"/>
    <property type="match status" value="1"/>
</dbReference>
<proteinExistence type="inferred from homology"/>
<protein>
    <submittedName>
        <fullName evidence="7">ATP-dependent DNA ligase</fullName>
        <ecNumber evidence="7">6.5.1.1</ecNumber>
    </submittedName>
</protein>
<dbReference type="InterPro" id="IPR050191">
    <property type="entry name" value="ATP-dep_DNA_ligase"/>
</dbReference>
<dbReference type="SUPFAM" id="SSF56091">
    <property type="entry name" value="DNA ligase/mRNA capping enzyme, catalytic domain"/>
    <property type="match status" value="1"/>
</dbReference>
<dbReference type="InterPro" id="IPR036599">
    <property type="entry name" value="DNA_ligase_N_sf"/>
</dbReference>
<dbReference type="PROSITE" id="PS50160">
    <property type="entry name" value="DNA_LIGASE_A3"/>
    <property type="match status" value="1"/>
</dbReference>
<dbReference type="InterPro" id="IPR012308">
    <property type="entry name" value="DNA_ligase_ATP-dep_N"/>
</dbReference>
<dbReference type="GO" id="GO:0003910">
    <property type="term" value="F:DNA ligase (ATP) activity"/>
    <property type="evidence" value="ECO:0007669"/>
    <property type="project" value="UniProtKB-EC"/>
</dbReference>
<dbReference type="Gene3D" id="2.40.50.140">
    <property type="entry name" value="Nucleic acid-binding proteins"/>
    <property type="match status" value="1"/>
</dbReference>
<dbReference type="GO" id="GO:0006310">
    <property type="term" value="P:DNA recombination"/>
    <property type="evidence" value="ECO:0007669"/>
    <property type="project" value="InterPro"/>
</dbReference>
<evidence type="ECO:0000256" key="1">
    <source>
        <dbReference type="ARBA" id="ARBA00022598"/>
    </source>
</evidence>
<dbReference type="PANTHER" id="PTHR45674:SF7">
    <property type="entry name" value="DNA LIGASE"/>
    <property type="match status" value="1"/>
</dbReference>
<name>A0A7C6A9Q8_UNCW3</name>
<evidence type="ECO:0000313" key="7">
    <source>
        <dbReference type="EMBL" id="HHS52750.1"/>
    </source>
</evidence>
<dbReference type="SUPFAM" id="SSF50249">
    <property type="entry name" value="Nucleic acid-binding proteins"/>
    <property type="match status" value="1"/>
</dbReference>
<evidence type="ECO:0000256" key="3">
    <source>
        <dbReference type="ARBA" id="ARBA00022840"/>
    </source>
</evidence>
<dbReference type="GO" id="GO:0006281">
    <property type="term" value="P:DNA repair"/>
    <property type="evidence" value="ECO:0007669"/>
    <property type="project" value="InterPro"/>
</dbReference>
<evidence type="ECO:0000256" key="5">
    <source>
        <dbReference type="RuleBase" id="RU004196"/>
    </source>
</evidence>
<dbReference type="Gene3D" id="3.30.470.30">
    <property type="entry name" value="DNA ligase/mRNA capping enzyme"/>
    <property type="match status" value="1"/>
</dbReference>